<protein>
    <submittedName>
        <fullName evidence="1">Uncharacterized protein</fullName>
    </submittedName>
</protein>
<reference evidence="1 2" key="1">
    <citation type="journal article" date="2019" name="Syst. Appl. Microbiol.">
        <title>Microvirga tunisiensis sp. nov., a root nodule symbiotic bacterium isolated from Lupinus micranthus and L. luteus grown in Northern Tunisia.</title>
        <authorList>
            <person name="Msaddak A."/>
            <person name="Rejili M."/>
            <person name="Duran D."/>
            <person name="Mars M."/>
            <person name="Palacios J.M."/>
            <person name="Ruiz-Argueso T."/>
            <person name="Rey L."/>
            <person name="Imperial J."/>
        </authorList>
    </citation>
    <scope>NUCLEOTIDE SEQUENCE [LARGE SCALE GENOMIC DNA]</scope>
    <source>
        <strain evidence="1 2">Lmie10</strain>
    </source>
</reference>
<dbReference type="RefSeq" id="WP_152708757.1">
    <property type="nucleotide sequence ID" value="NZ_VOSJ01000001.1"/>
</dbReference>
<name>A0A5N7MB48_9HYPH</name>
<dbReference type="EMBL" id="VOSK01000001">
    <property type="protein sequence ID" value="MPR23860.1"/>
    <property type="molecule type" value="Genomic_DNA"/>
</dbReference>
<dbReference type="Proteomes" id="UP000403266">
    <property type="component" value="Unassembled WGS sequence"/>
</dbReference>
<evidence type="ECO:0000313" key="1">
    <source>
        <dbReference type="EMBL" id="MPR23860.1"/>
    </source>
</evidence>
<proteinExistence type="predicted"/>
<gene>
    <name evidence="1" type="ORF">FS320_01145</name>
</gene>
<evidence type="ECO:0000313" key="2">
    <source>
        <dbReference type="Proteomes" id="UP000403266"/>
    </source>
</evidence>
<keyword evidence="2" id="KW-1185">Reference proteome</keyword>
<comment type="caution">
    <text evidence="1">The sequence shown here is derived from an EMBL/GenBank/DDBJ whole genome shotgun (WGS) entry which is preliminary data.</text>
</comment>
<dbReference type="AlphaFoldDB" id="A0A5N7MB48"/>
<accession>A0A5N7MB48</accession>
<organism evidence="1 2">
    <name type="scientific">Microvirga tunisiensis</name>
    <dbReference type="NCBI Taxonomy" id="2108360"/>
    <lineage>
        <taxon>Bacteria</taxon>
        <taxon>Pseudomonadati</taxon>
        <taxon>Pseudomonadota</taxon>
        <taxon>Alphaproteobacteria</taxon>
        <taxon>Hyphomicrobiales</taxon>
        <taxon>Methylobacteriaceae</taxon>
        <taxon>Microvirga</taxon>
    </lineage>
</organism>
<sequence>MILQLRCDPTLLPAEIKFGTYGDRYLFKMTHEDQSQEFEAIRYGLNDNGNQTVTLQVAALPAQVGDNILYAPNDTTFLVEHEALLATSDIIPLTPESRNSTFRRFHIICQEPGFWEYMRQYDEWNLLSGPFALEIEKQDAALEVYYRIVQCHSRSEIRTNAAVCERTERLLRAYRSSKWTESTRGI</sequence>